<organism evidence="2 3">
    <name type="scientific">Phlyctema vagabunda</name>
    <dbReference type="NCBI Taxonomy" id="108571"/>
    <lineage>
        <taxon>Eukaryota</taxon>
        <taxon>Fungi</taxon>
        <taxon>Dikarya</taxon>
        <taxon>Ascomycota</taxon>
        <taxon>Pezizomycotina</taxon>
        <taxon>Leotiomycetes</taxon>
        <taxon>Helotiales</taxon>
        <taxon>Dermateaceae</taxon>
        <taxon>Phlyctema</taxon>
    </lineage>
</organism>
<gene>
    <name evidence="2" type="ORF">PVAG01_02874</name>
</gene>
<dbReference type="Gene3D" id="3.40.50.150">
    <property type="entry name" value="Vaccinia Virus protein VP39"/>
    <property type="match status" value="1"/>
</dbReference>
<protein>
    <submittedName>
        <fullName evidence="2">Methyltransferase domain-containing protein</fullName>
    </submittedName>
</protein>
<dbReference type="PANTHER" id="PTHR43591:SF102">
    <property type="entry name" value="S-ADENOSYL-L-METHIONINE-DEPENDENT METHYLTRANSFERASE"/>
    <property type="match status" value="1"/>
</dbReference>
<dbReference type="EMBL" id="JBFCZG010000002">
    <property type="protein sequence ID" value="KAL3426083.1"/>
    <property type="molecule type" value="Genomic_DNA"/>
</dbReference>
<evidence type="ECO:0000313" key="2">
    <source>
        <dbReference type="EMBL" id="KAL3426083.1"/>
    </source>
</evidence>
<keyword evidence="2" id="KW-0489">Methyltransferase</keyword>
<keyword evidence="3" id="KW-1185">Reference proteome</keyword>
<evidence type="ECO:0000256" key="1">
    <source>
        <dbReference type="SAM" id="MobiDB-lite"/>
    </source>
</evidence>
<dbReference type="Proteomes" id="UP001629113">
    <property type="component" value="Unassembled WGS sequence"/>
</dbReference>
<dbReference type="Pfam" id="PF13489">
    <property type="entry name" value="Methyltransf_23"/>
    <property type="match status" value="1"/>
</dbReference>
<name>A0ABR4PSB1_9HELO</name>
<accession>A0ABR4PSB1</accession>
<feature type="region of interest" description="Disordered" evidence="1">
    <location>
        <begin position="1"/>
        <end position="23"/>
    </location>
</feature>
<sequence length="354" mass="39748">MDADTDPPHGDYSEPGPQQHQNLDIPTTMAASSTPSIHSTGLHVDLDWDADSAIGTLGSENSLMSTQSVRPSVYDYVQENGRRYHRFKEGVYLGPNDEAEQDRLDLQHHLFLLGGDHRLNFAPIEDIEGGMHTALDIGTGTGIWAMEFATAFPNVSVIGTDLSPIQPEYVPQNCQFEIDDAEDQWTFTQKFDYIHGRALFSSFRSHSSVFQSAFEHLQPGGWLEMQDAAFPFRCIDDSMRGTAFERWSGMLLSAAQALGRDFQVVPKYKRLMEEAGFVDVVEKQMAWPIGSWAKGEKMKMIGMYCKEDVLQGLPAWSMAAFTRGLGMEYTEVEKLIFDVQAEIREKGLHCYVPV</sequence>
<dbReference type="InterPro" id="IPR029063">
    <property type="entry name" value="SAM-dependent_MTases_sf"/>
</dbReference>
<evidence type="ECO:0000313" key="3">
    <source>
        <dbReference type="Proteomes" id="UP001629113"/>
    </source>
</evidence>
<dbReference type="GO" id="GO:0032259">
    <property type="term" value="P:methylation"/>
    <property type="evidence" value="ECO:0007669"/>
    <property type="project" value="UniProtKB-KW"/>
</dbReference>
<comment type="caution">
    <text evidence="2">The sequence shown here is derived from an EMBL/GenBank/DDBJ whole genome shotgun (WGS) entry which is preliminary data.</text>
</comment>
<feature type="compositionally biased region" description="Basic and acidic residues" evidence="1">
    <location>
        <begin position="1"/>
        <end position="12"/>
    </location>
</feature>
<dbReference type="PANTHER" id="PTHR43591">
    <property type="entry name" value="METHYLTRANSFERASE"/>
    <property type="match status" value="1"/>
</dbReference>
<proteinExistence type="predicted"/>
<reference evidence="2 3" key="1">
    <citation type="submission" date="2024-06" db="EMBL/GenBank/DDBJ databases">
        <title>Complete genome of Phlyctema vagabunda strain 19-DSS-EL-015.</title>
        <authorList>
            <person name="Fiorenzani C."/>
        </authorList>
    </citation>
    <scope>NUCLEOTIDE SEQUENCE [LARGE SCALE GENOMIC DNA]</scope>
    <source>
        <strain evidence="2 3">19-DSS-EL-015</strain>
    </source>
</reference>
<dbReference type="GO" id="GO:0008168">
    <property type="term" value="F:methyltransferase activity"/>
    <property type="evidence" value="ECO:0007669"/>
    <property type="project" value="UniProtKB-KW"/>
</dbReference>
<keyword evidence="2" id="KW-0808">Transferase</keyword>
<dbReference type="SUPFAM" id="SSF53335">
    <property type="entry name" value="S-adenosyl-L-methionine-dependent methyltransferases"/>
    <property type="match status" value="1"/>
</dbReference>
<dbReference type="CDD" id="cd02440">
    <property type="entry name" value="AdoMet_MTases"/>
    <property type="match status" value="1"/>
</dbReference>